<dbReference type="Proteomes" id="UP000027920">
    <property type="component" value="Unassembled WGS sequence"/>
</dbReference>
<reference evidence="7 8" key="1">
    <citation type="submission" date="2013-03" db="EMBL/GenBank/DDBJ databases">
        <title>The Genome Sequence of Exophiala aquamarina CBS 119918.</title>
        <authorList>
            <consortium name="The Broad Institute Genomics Platform"/>
            <person name="Cuomo C."/>
            <person name="de Hoog S."/>
            <person name="Gorbushina A."/>
            <person name="Walker B."/>
            <person name="Young S.K."/>
            <person name="Zeng Q."/>
            <person name="Gargeya S."/>
            <person name="Fitzgerald M."/>
            <person name="Haas B."/>
            <person name="Abouelleil A."/>
            <person name="Allen A.W."/>
            <person name="Alvarado L."/>
            <person name="Arachchi H.M."/>
            <person name="Berlin A.M."/>
            <person name="Chapman S.B."/>
            <person name="Gainer-Dewar J."/>
            <person name="Goldberg J."/>
            <person name="Griggs A."/>
            <person name="Gujja S."/>
            <person name="Hansen M."/>
            <person name="Howarth C."/>
            <person name="Imamovic A."/>
            <person name="Ireland A."/>
            <person name="Larimer J."/>
            <person name="McCowan C."/>
            <person name="Murphy C."/>
            <person name="Pearson M."/>
            <person name="Poon T.W."/>
            <person name="Priest M."/>
            <person name="Roberts A."/>
            <person name="Saif S."/>
            <person name="Shea T."/>
            <person name="Sisk P."/>
            <person name="Sykes S."/>
            <person name="Wortman J."/>
            <person name="Nusbaum C."/>
            <person name="Birren B."/>
        </authorList>
    </citation>
    <scope>NUCLEOTIDE SEQUENCE [LARGE SCALE GENOMIC DNA]</scope>
    <source>
        <strain evidence="7 8">CBS 119918</strain>
    </source>
</reference>
<dbReference type="HOGENOM" id="CLU_020019_5_0_1"/>
<evidence type="ECO:0000313" key="8">
    <source>
        <dbReference type="Proteomes" id="UP000027920"/>
    </source>
</evidence>
<keyword evidence="3 6" id="KW-1133">Transmembrane helix</keyword>
<feature type="transmembrane region" description="Helical" evidence="6">
    <location>
        <begin position="233"/>
        <end position="254"/>
    </location>
</feature>
<proteinExistence type="inferred from homology"/>
<evidence type="ECO:0000256" key="5">
    <source>
        <dbReference type="RuleBase" id="RU000477"/>
    </source>
</evidence>
<evidence type="ECO:0000313" key="7">
    <source>
        <dbReference type="EMBL" id="KEF53902.1"/>
    </source>
</evidence>
<dbReference type="EMBL" id="AMGV01000012">
    <property type="protein sequence ID" value="KEF53902.1"/>
    <property type="molecule type" value="Genomic_DNA"/>
</dbReference>
<dbReference type="Pfam" id="PF00230">
    <property type="entry name" value="MIP"/>
    <property type="match status" value="1"/>
</dbReference>
<feature type="transmembrane region" description="Helical" evidence="6">
    <location>
        <begin position="85"/>
        <end position="106"/>
    </location>
</feature>
<dbReference type="VEuPathDB" id="FungiDB:A1O9_10304"/>
<keyword evidence="8" id="KW-1185">Reference proteome</keyword>
<evidence type="ECO:0000256" key="3">
    <source>
        <dbReference type="ARBA" id="ARBA00022989"/>
    </source>
</evidence>
<feature type="transmembrane region" description="Helical" evidence="6">
    <location>
        <begin position="285"/>
        <end position="305"/>
    </location>
</feature>
<evidence type="ECO:0000256" key="4">
    <source>
        <dbReference type="ARBA" id="ARBA00023136"/>
    </source>
</evidence>
<accession>A0A072P2H6</accession>
<dbReference type="RefSeq" id="XP_013256492.1">
    <property type="nucleotide sequence ID" value="XM_013401038.1"/>
</dbReference>
<sequence>MRSRFSHASLWHSGSVTLPEKSLVIPFAGRVGANQEFALGEKNSRARAEILQKFPDAAPWIPVRDALSLNGFLQIELWKAAAMEAIASCLLIYLTCFAAIGLGQVAPAFSSGPVVPGLIGGLTALVALPLFIYSAGPVSGAHINPTITITTFFSRLCSLPRAVLYISFQTLGGTIAGFLLRASMDTRSFIVPGCYIDTSMISLSSAFTIEVTTNFAMVFLSFGVGLDPRQREVFGPALGPIFVGLIVGMCSFFTGVSRDGYTGFSGNPARCFGAMVGSHFSSYHWIHWIGPLTAAILHGVLYFLVPPFSREEVVTARKIDESDES</sequence>
<dbReference type="GeneID" id="25285208"/>
<feature type="transmembrane region" description="Helical" evidence="6">
    <location>
        <begin position="162"/>
        <end position="180"/>
    </location>
</feature>
<evidence type="ECO:0000256" key="6">
    <source>
        <dbReference type="SAM" id="Phobius"/>
    </source>
</evidence>
<feature type="transmembrane region" description="Helical" evidence="6">
    <location>
        <begin position="118"/>
        <end position="141"/>
    </location>
</feature>
<organism evidence="7 8">
    <name type="scientific">Exophiala aquamarina CBS 119918</name>
    <dbReference type="NCBI Taxonomy" id="1182545"/>
    <lineage>
        <taxon>Eukaryota</taxon>
        <taxon>Fungi</taxon>
        <taxon>Dikarya</taxon>
        <taxon>Ascomycota</taxon>
        <taxon>Pezizomycotina</taxon>
        <taxon>Eurotiomycetes</taxon>
        <taxon>Chaetothyriomycetidae</taxon>
        <taxon>Chaetothyriales</taxon>
        <taxon>Herpotrichiellaceae</taxon>
        <taxon>Exophiala</taxon>
    </lineage>
</organism>
<comment type="caution">
    <text evidence="7">The sequence shown here is derived from an EMBL/GenBank/DDBJ whole genome shotgun (WGS) entry which is preliminary data.</text>
</comment>
<keyword evidence="2 5" id="KW-0812">Transmembrane</keyword>
<dbReference type="Gene3D" id="1.20.1080.10">
    <property type="entry name" value="Glycerol uptake facilitator protein"/>
    <property type="match status" value="1"/>
</dbReference>
<gene>
    <name evidence="7" type="ORF">A1O9_10304</name>
</gene>
<feature type="transmembrane region" description="Helical" evidence="6">
    <location>
        <begin position="200"/>
        <end position="226"/>
    </location>
</feature>
<name>A0A072P2H6_9EURO</name>
<keyword evidence="5" id="KW-0813">Transport</keyword>
<comment type="similarity">
    <text evidence="5">Belongs to the MIP/aquaporin (TC 1.A.8) family.</text>
</comment>
<dbReference type="InterPro" id="IPR023271">
    <property type="entry name" value="Aquaporin-like"/>
</dbReference>
<dbReference type="GO" id="GO:0016020">
    <property type="term" value="C:membrane"/>
    <property type="evidence" value="ECO:0007669"/>
    <property type="project" value="UniProtKB-SubCell"/>
</dbReference>
<dbReference type="OrthoDB" id="3222at2759"/>
<dbReference type="STRING" id="1182545.A0A072P2H6"/>
<dbReference type="PANTHER" id="PTHR47002">
    <property type="entry name" value="AQUAPORIN-LIKE"/>
    <property type="match status" value="1"/>
</dbReference>
<evidence type="ECO:0000256" key="2">
    <source>
        <dbReference type="ARBA" id="ARBA00022692"/>
    </source>
</evidence>
<dbReference type="PANTHER" id="PTHR47002:SF2">
    <property type="entry name" value="AQUAPORIN AQPAE.A-LIKE"/>
    <property type="match status" value="1"/>
</dbReference>
<dbReference type="GO" id="GO:0015267">
    <property type="term" value="F:channel activity"/>
    <property type="evidence" value="ECO:0007669"/>
    <property type="project" value="InterPro"/>
</dbReference>
<comment type="subcellular location">
    <subcellularLocation>
        <location evidence="1">Membrane</location>
        <topology evidence="1">Multi-pass membrane protein</topology>
    </subcellularLocation>
</comment>
<dbReference type="PRINTS" id="PR00783">
    <property type="entry name" value="MINTRINSICP"/>
</dbReference>
<dbReference type="SUPFAM" id="SSF81338">
    <property type="entry name" value="Aquaporin-like"/>
    <property type="match status" value="1"/>
</dbReference>
<dbReference type="InterPro" id="IPR000425">
    <property type="entry name" value="MIP"/>
</dbReference>
<keyword evidence="4 6" id="KW-0472">Membrane</keyword>
<evidence type="ECO:0000256" key="1">
    <source>
        <dbReference type="ARBA" id="ARBA00004141"/>
    </source>
</evidence>
<dbReference type="AlphaFoldDB" id="A0A072P2H6"/>
<protein>
    <submittedName>
        <fullName evidence="7">Uncharacterized protein</fullName>
    </submittedName>
</protein>